<evidence type="ECO:0000313" key="3">
    <source>
        <dbReference type="Proteomes" id="UP000475862"/>
    </source>
</evidence>
<dbReference type="InterPro" id="IPR018289">
    <property type="entry name" value="MULE_transposase_dom"/>
</dbReference>
<evidence type="ECO:0000259" key="1">
    <source>
        <dbReference type="Pfam" id="PF10551"/>
    </source>
</evidence>
<reference evidence="2 3" key="1">
    <citation type="submission" date="2019-08" db="EMBL/GenBank/DDBJ databases">
        <title>The genome of the soybean aphid Biotype 1, its phylome, world population structure and adaptation to the North American continent.</title>
        <authorList>
            <person name="Giordano R."/>
            <person name="Donthu R.K."/>
            <person name="Hernandez A.G."/>
            <person name="Wright C.L."/>
            <person name="Zimin A.V."/>
        </authorList>
    </citation>
    <scope>NUCLEOTIDE SEQUENCE [LARGE SCALE GENOMIC DNA]</scope>
    <source>
        <tissue evidence="2">Whole aphids</tissue>
    </source>
</reference>
<dbReference type="Gene3D" id="2.20.25.240">
    <property type="match status" value="1"/>
</dbReference>
<name>A0A6G0T288_APHGL</name>
<proteinExistence type="predicted"/>
<comment type="caution">
    <text evidence="2">The sequence shown here is derived from an EMBL/GenBank/DDBJ whole genome shotgun (WGS) entry which is preliminary data.</text>
</comment>
<keyword evidence="3" id="KW-1185">Reference proteome</keyword>
<dbReference type="AlphaFoldDB" id="A0A6G0T288"/>
<organism evidence="2 3">
    <name type="scientific">Aphis glycines</name>
    <name type="common">Soybean aphid</name>
    <dbReference type="NCBI Taxonomy" id="307491"/>
    <lineage>
        <taxon>Eukaryota</taxon>
        <taxon>Metazoa</taxon>
        <taxon>Ecdysozoa</taxon>
        <taxon>Arthropoda</taxon>
        <taxon>Hexapoda</taxon>
        <taxon>Insecta</taxon>
        <taxon>Pterygota</taxon>
        <taxon>Neoptera</taxon>
        <taxon>Paraneoptera</taxon>
        <taxon>Hemiptera</taxon>
        <taxon>Sternorrhyncha</taxon>
        <taxon>Aphidomorpha</taxon>
        <taxon>Aphidoidea</taxon>
        <taxon>Aphididae</taxon>
        <taxon>Aphidini</taxon>
        <taxon>Aphis</taxon>
        <taxon>Aphis</taxon>
    </lineage>
</organism>
<dbReference type="Pfam" id="PF10551">
    <property type="entry name" value="MULE"/>
    <property type="match status" value="1"/>
</dbReference>
<sequence length="393" mass="45509">MNVISVISEKGKTILICDGFKFGFQKNLANGVKRWTCTKKICSAYLKTNKCNEIQFENSRLIHNCAKDSEQKINRQILSNNLKRKALEQLSERPAKLFHDEMKKCNVSTLTSSDVTYIKNNMNHARNSIHPKLPQDANEIHNILSSIEIKTFKDKSQASYKRAFVKLQNQCLKSVEVFEPKMCFVDFEKSIHNALLEVWPQIEIKGCIFHLCQSWWRKIQKIGLATEYSKNDEIGKYLTYIFGFPFLHPEEVGDVFAIDLGELKPENDKLTEFSDYLVDNYIDEDSSFPPKIWAEMTSSAQRSTNACESFHSKYNSNFSSTHPHIYKFLDVLKAMQLDTVILINSSKMETKIIRTATKNKKKFINNLIDKLNMNEISKLQYLKALANKFKPRN</sequence>
<gene>
    <name evidence="2" type="ORF">AGLY_015353</name>
</gene>
<protein>
    <recommendedName>
        <fullName evidence="1">MULE transposase domain-containing protein</fullName>
    </recommendedName>
</protein>
<dbReference type="Proteomes" id="UP000475862">
    <property type="component" value="Unassembled WGS sequence"/>
</dbReference>
<dbReference type="OrthoDB" id="6607069at2759"/>
<feature type="domain" description="MULE transposase" evidence="1">
    <location>
        <begin position="146"/>
        <end position="213"/>
    </location>
</feature>
<accession>A0A6G0T288</accession>
<dbReference type="EMBL" id="VYZN01000070">
    <property type="protein sequence ID" value="KAE9524314.1"/>
    <property type="molecule type" value="Genomic_DNA"/>
</dbReference>
<evidence type="ECO:0000313" key="2">
    <source>
        <dbReference type="EMBL" id="KAE9524314.1"/>
    </source>
</evidence>